<evidence type="ECO:0000313" key="2">
    <source>
        <dbReference type="EMBL" id="GBP30536.1"/>
    </source>
</evidence>
<evidence type="ECO:0000256" key="1">
    <source>
        <dbReference type="SAM" id="Phobius"/>
    </source>
</evidence>
<proteinExistence type="predicted"/>
<organism evidence="2 3">
    <name type="scientific">Eumeta variegata</name>
    <name type="common">Bagworm moth</name>
    <name type="synonym">Eumeta japonica</name>
    <dbReference type="NCBI Taxonomy" id="151549"/>
    <lineage>
        <taxon>Eukaryota</taxon>
        <taxon>Metazoa</taxon>
        <taxon>Ecdysozoa</taxon>
        <taxon>Arthropoda</taxon>
        <taxon>Hexapoda</taxon>
        <taxon>Insecta</taxon>
        <taxon>Pterygota</taxon>
        <taxon>Neoptera</taxon>
        <taxon>Endopterygota</taxon>
        <taxon>Lepidoptera</taxon>
        <taxon>Glossata</taxon>
        <taxon>Ditrysia</taxon>
        <taxon>Tineoidea</taxon>
        <taxon>Psychidae</taxon>
        <taxon>Oiketicinae</taxon>
        <taxon>Eumeta</taxon>
    </lineage>
</organism>
<reference evidence="2 3" key="1">
    <citation type="journal article" date="2019" name="Commun. Biol.">
        <title>The bagworm genome reveals a unique fibroin gene that provides high tensile strength.</title>
        <authorList>
            <person name="Kono N."/>
            <person name="Nakamura H."/>
            <person name="Ohtoshi R."/>
            <person name="Tomita M."/>
            <person name="Numata K."/>
            <person name="Arakawa K."/>
        </authorList>
    </citation>
    <scope>NUCLEOTIDE SEQUENCE [LARGE SCALE GENOMIC DNA]</scope>
</reference>
<keyword evidence="1" id="KW-0472">Membrane</keyword>
<accession>A0A4C1UX02</accession>
<gene>
    <name evidence="2" type="ORF">EVAR_94716_1</name>
</gene>
<dbReference type="Proteomes" id="UP000299102">
    <property type="component" value="Unassembled WGS sequence"/>
</dbReference>
<dbReference type="EMBL" id="BGZK01000234">
    <property type="protein sequence ID" value="GBP30536.1"/>
    <property type="molecule type" value="Genomic_DNA"/>
</dbReference>
<sequence>MFNSETPIRFIITKECAAIIVGRSPSVVFLILNRGEKKNGPMRGRNPGNLAVRSIPTNYPSIFNNQISLCVTLFLLYRGSLNLFTRIKNIFHLSPTCVRRVRVSHSNARVRIVPVRNLEVVVCAVAHLPALAHPIGRIIPITATLISFIGTIFCCTPRVVLRTEKKSCKSKPVRIRVGGISRDIIPLIRLGRCDPATRFWHESLSEGSPRPRDLMADGVVQWRRGHASPGLPSNQPIVSLREARGACAIVNTIGIK</sequence>
<keyword evidence="3" id="KW-1185">Reference proteome</keyword>
<dbReference type="AlphaFoldDB" id="A0A4C1UX02"/>
<evidence type="ECO:0000313" key="3">
    <source>
        <dbReference type="Proteomes" id="UP000299102"/>
    </source>
</evidence>
<comment type="caution">
    <text evidence="2">The sequence shown here is derived from an EMBL/GenBank/DDBJ whole genome shotgun (WGS) entry which is preliminary data.</text>
</comment>
<keyword evidence="1" id="KW-0812">Transmembrane</keyword>
<name>A0A4C1UX02_EUMVA</name>
<feature type="transmembrane region" description="Helical" evidence="1">
    <location>
        <begin position="138"/>
        <end position="161"/>
    </location>
</feature>
<protein>
    <submittedName>
        <fullName evidence="2">Uncharacterized protein</fullName>
    </submittedName>
</protein>
<keyword evidence="1" id="KW-1133">Transmembrane helix</keyword>